<dbReference type="AlphaFoldDB" id="A0A3A8KSI9"/>
<organism evidence="2 3">
    <name type="scientific">Corallococcus carmarthensis</name>
    <dbReference type="NCBI Taxonomy" id="2316728"/>
    <lineage>
        <taxon>Bacteria</taxon>
        <taxon>Pseudomonadati</taxon>
        <taxon>Myxococcota</taxon>
        <taxon>Myxococcia</taxon>
        <taxon>Myxococcales</taxon>
        <taxon>Cystobacterineae</taxon>
        <taxon>Myxococcaceae</taxon>
        <taxon>Corallococcus</taxon>
    </lineage>
</organism>
<reference evidence="3" key="1">
    <citation type="submission" date="2018-09" db="EMBL/GenBank/DDBJ databases">
        <authorList>
            <person name="Livingstone P.G."/>
            <person name="Whitworth D.E."/>
        </authorList>
    </citation>
    <scope>NUCLEOTIDE SEQUENCE [LARGE SCALE GENOMIC DNA]</scope>
    <source>
        <strain evidence="3">CA043D</strain>
    </source>
</reference>
<keyword evidence="2" id="KW-0378">Hydrolase</keyword>
<protein>
    <submittedName>
        <fullName evidence="2">Carboxypeptidase regulatory-like domain-containing protein</fullName>
    </submittedName>
</protein>
<dbReference type="EMBL" id="RAWE01000019">
    <property type="protein sequence ID" value="RKH05382.1"/>
    <property type="molecule type" value="Genomic_DNA"/>
</dbReference>
<keyword evidence="2" id="KW-0645">Protease</keyword>
<proteinExistence type="predicted"/>
<feature type="signal peptide" evidence="1">
    <location>
        <begin position="1"/>
        <end position="22"/>
    </location>
</feature>
<comment type="caution">
    <text evidence="2">The sequence shown here is derived from an EMBL/GenBank/DDBJ whole genome shotgun (WGS) entry which is preliminary data.</text>
</comment>
<name>A0A3A8KSI9_9BACT</name>
<dbReference type="GO" id="GO:0004180">
    <property type="term" value="F:carboxypeptidase activity"/>
    <property type="evidence" value="ECO:0007669"/>
    <property type="project" value="UniProtKB-KW"/>
</dbReference>
<feature type="chain" id="PRO_5017414907" evidence="1">
    <location>
        <begin position="23"/>
        <end position="863"/>
    </location>
</feature>
<accession>A0A3A8KSI9</accession>
<keyword evidence="1" id="KW-0732">Signal</keyword>
<dbReference type="Proteomes" id="UP000268313">
    <property type="component" value="Unassembled WGS sequence"/>
</dbReference>
<dbReference type="OrthoDB" id="5377609at2"/>
<keyword evidence="3" id="KW-1185">Reference proteome</keyword>
<keyword evidence="2" id="KW-0121">Carboxypeptidase</keyword>
<sequence length="863" mass="88788">MRPIPLPVRSPGVVLACLLACAMGCGMSDMGVPFLNGGNTDEACTVDQDCADPALFFCNTALSRCEPSCRTDLDCSVKRRGELNAIAACESQALGCRCDASRCVPALCTGDDDCEGAAVCRDGTCGLPPPSSLAAACRVVPARVVAPVGTTLRFEAWVSDATGQPIVLRDGLSWSAVSSRVKGGGTGSGATFTLDSAGTEVEAVEARVGAVSCRASVTVLPPHTAAGQVRVLVTDALTGHPVEGASVVVADALGSATASESTDAQGVAVLVSRNDSTVSVFHPDFGYLTVANYDMGGSRDIRLPLRRNPADRVGGVQVRFSNLAPVGSGGALALGLAGLSVPGLLSEATAAQVQGPEWPVDLTLSGVTRQFQVPANVWLQGLGVLPPESVEVPGIPGVCDAALADGTDPETATRMGTCGTRTTWALTAQVPSGELPAGMMDPGTDPLLLLARALPRSGRFSSAVQRDAQFPLYAPIEGKIPPRGPATSLDFRQVPLAFPFVVRVPPLPRFRDSYLARTLVMGSVTAPGRGTVPLGLGAAVNVNPVDPNTDTQPLLSAPGFVRVRMAPAHHGLEGQAYRLVALASSGTLGGEEPVGRASSAVMATLDAPHFDPEGTDPVTLADAFLGIPEGSRYNPDGSLWHGLLPREWRMDATVPGATAVRATFTNAGGRRWTVWVDGRRSVTGVRLPMPPAGMEDRTFQGDTEGSRASMSVEALSVATPEGQSLNLSALAESGALAPEPLAAAVHAASTLNYGRPQVTWLQPFEGTSLARGATVRVRVDGFRVGTELSTGDEGGVLLTVRDGGPGCDVALVRSDVATRSGEVALTLPAACSGPEVTLVASLVDGLGLPLRPAVSAVRTVRVP</sequence>
<dbReference type="RefSeq" id="WP_120601958.1">
    <property type="nucleotide sequence ID" value="NZ_JABFJX010000313.1"/>
</dbReference>
<evidence type="ECO:0000256" key="1">
    <source>
        <dbReference type="SAM" id="SignalP"/>
    </source>
</evidence>
<gene>
    <name evidence="2" type="ORF">D7X32_08235</name>
</gene>
<evidence type="ECO:0000313" key="3">
    <source>
        <dbReference type="Proteomes" id="UP000268313"/>
    </source>
</evidence>
<evidence type="ECO:0000313" key="2">
    <source>
        <dbReference type="EMBL" id="RKH05382.1"/>
    </source>
</evidence>